<name>A0A645IZQ6_9ZZZZ</name>
<feature type="transmembrane region" description="Helical" evidence="1">
    <location>
        <begin position="12"/>
        <end position="32"/>
    </location>
</feature>
<dbReference type="InterPro" id="IPR010645">
    <property type="entry name" value="MFS_4"/>
</dbReference>
<accession>A0A645IZQ6</accession>
<evidence type="ECO:0000313" key="2">
    <source>
        <dbReference type="EMBL" id="MPN56390.1"/>
    </source>
</evidence>
<comment type="caution">
    <text evidence="2">The sequence shown here is derived from an EMBL/GenBank/DDBJ whole genome shotgun (WGS) entry which is preliminary data.</text>
</comment>
<keyword evidence="1" id="KW-1133">Transmembrane helix</keyword>
<keyword evidence="1" id="KW-0472">Membrane</keyword>
<sequence>MTLASGSLPLLVISSVGFGATFMGTTSLVMPLARQLSVPRNINLLGLVTLTYGIGQILGPLLTSLLGSGALAIVNATVCGAVALFIAALISLTQLYKQRFASPKRV</sequence>
<feature type="transmembrane region" description="Helical" evidence="1">
    <location>
        <begin position="44"/>
        <end position="66"/>
    </location>
</feature>
<dbReference type="PANTHER" id="PTHR23537">
    <property type="match status" value="1"/>
</dbReference>
<dbReference type="EMBL" id="VSSQ01126655">
    <property type="protein sequence ID" value="MPN56390.1"/>
    <property type="molecule type" value="Genomic_DNA"/>
</dbReference>
<feature type="transmembrane region" description="Helical" evidence="1">
    <location>
        <begin position="72"/>
        <end position="96"/>
    </location>
</feature>
<dbReference type="Gene3D" id="1.20.1250.20">
    <property type="entry name" value="MFS general substrate transporter like domains"/>
    <property type="match status" value="1"/>
</dbReference>
<dbReference type="AlphaFoldDB" id="A0A645IZQ6"/>
<dbReference type="InterPro" id="IPR036259">
    <property type="entry name" value="MFS_trans_sf"/>
</dbReference>
<organism evidence="2">
    <name type="scientific">bioreactor metagenome</name>
    <dbReference type="NCBI Taxonomy" id="1076179"/>
    <lineage>
        <taxon>unclassified sequences</taxon>
        <taxon>metagenomes</taxon>
        <taxon>ecological metagenomes</taxon>
    </lineage>
</organism>
<reference evidence="2" key="1">
    <citation type="submission" date="2019-08" db="EMBL/GenBank/DDBJ databases">
        <authorList>
            <person name="Kucharzyk K."/>
            <person name="Murdoch R.W."/>
            <person name="Higgins S."/>
            <person name="Loffler F."/>
        </authorList>
    </citation>
    <scope>NUCLEOTIDE SEQUENCE</scope>
</reference>
<dbReference type="Pfam" id="PF06779">
    <property type="entry name" value="MFS_4"/>
    <property type="match status" value="1"/>
</dbReference>
<dbReference type="PANTHER" id="PTHR23537:SF1">
    <property type="entry name" value="SUGAR TRANSPORTER"/>
    <property type="match status" value="1"/>
</dbReference>
<gene>
    <name evidence="2" type="ORF">SDC9_204078</name>
</gene>
<protein>
    <submittedName>
        <fullName evidence="2">Uncharacterized protein</fullName>
    </submittedName>
</protein>
<evidence type="ECO:0000256" key="1">
    <source>
        <dbReference type="SAM" id="Phobius"/>
    </source>
</evidence>
<dbReference type="GO" id="GO:0005886">
    <property type="term" value="C:plasma membrane"/>
    <property type="evidence" value="ECO:0007669"/>
    <property type="project" value="TreeGrafter"/>
</dbReference>
<proteinExistence type="predicted"/>
<keyword evidence="1" id="KW-0812">Transmembrane</keyword>